<accession>A0A2B7YU55</accession>
<feature type="compositionally biased region" description="Polar residues" evidence="1">
    <location>
        <begin position="9"/>
        <end position="20"/>
    </location>
</feature>
<dbReference type="AlphaFoldDB" id="A0A2B7YU55"/>
<keyword evidence="3" id="KW-1185">Reference proteome</keyword>
<feature type="region of interest" description="Disordered" evidence="1">
    <location>
        <begin position="223"/>
        <end position="245"/>
    </location>
</feature>
<dbReference type="STRING" id="1447883.A0A2B7YU55"/>
<name>A0A2B7YU55_POLH7</name>
<sequence>MPKRKRHNSGSGPNASQQTADRNDESPASTNATSGGSSTESYRSKCEASMQSLRNNAFFPTLGISDDDIGFLKQLQSVYKVELSHWATAGYGYRIMIIWDYNRLWGHFNFGHYSGIFLIDPGPAKFSEETVEFPFQWRGTYTKMPNMIYNSPLTTGVLKIDMIDRDISGHFACMRAASKDYYEFSGKKVMGPNVVPRSLQSFIDEWNEYAVFESEEKIRLGLSSDCEQESSGEESDSESVSETESQFEWTVQDQDDFLRSVTGIFNISCKTIEEEWPSRARNLTMRFHIDRDNGKVWGMFDLGVWDGFLLFMSTPNNIQHDVPLKFRWRSRDVDTGSNNEGEGEVTIDDRHAIQGVFRGMYGDDIEFKGHRKFMPGNVSGYQPSYYQMQWQEYQHGINPWR</sequence>
<dbReference type="OrthoDB" id="27483at2759"/>
<feature type="region of interest" description="Disordered" evidence="1">
    <location>
        <begin position="1"/>
        <end position="45"/>
    </location>
</feature>
<evidence type="ECO:0000313" key="3">
    <source>
        <dbReference type="Proteomes" id="UP000224634"/>
    </source>
</evidence>
<comment type="caution">
    <text evidence="2">The sequence shown here is derived from an EMBL/GenBank/DDBJ whole genome shotgun (WGS) entry which is preliminary data.</text>
</comment>
<gene>
    <name evidence="2" type="ORF">AJ80_00826</name>
</gene>
<dbReference type="EMBL" id="PDNA01000006">
    <property type="protein sequence ID" value="PGH27584.1"/>
    <property type="molecule type" value="Genomic_DNA"/>
</dbReference>
<reference evidence="2 3" key="1">
    <citation type="submission" date="2017-10" db="EMBL/GenBank/DDBJ databases">
        <title>Comparative genomics in systemic dimorphic fungi from Ajellomycetaceae.</title>
        <authorList>
            <person name="Munoz J.F."/>
            <person name="Mcewen J.G."/>
            <person name="Clay O.K."/>
            <person name="Cuomo C.A."/>
        </authorList>
    </citation>
    <scope>NUCLEOTIDE SEQUENCE [LARGE SCALE GENOMIC DNA]</scope>
    <source>
        <strain evidence="2 3">UAMH7299</strain>
    </source>
</reference>
<proteinExistence type="predicted"/>
<evidence type="ECO:0000256" key="1">
    <source>
        <dbReference type="SAM" id="MobiDB-lite"/>
    </source>
</evidence>
<dbReference type="Proteomes" id="UP000224634">
    <property type="component" value="Unassembled WGS sequence"/>
</dbReference>
<feature type="compositionally biased region" description="Low complexity" evidence="1">
    <location>
        <begin position="26"/>
        <end position="41"/>
    </location>
</feature>
<protein>
    <submittedName>
        <fullName evidence="2">Uncharacterized protein</fullName>
    </submittedName>
</protein>
<feature type="compositionally biased region" description="Acidic residues" evidence="1">
    <location>
        <begin position="226"/>
        <end position="241"/>
    </location>
</feature>
<evidence type="ECO:0000313" key="2">
    <source>
        <dbReference type="EMBL" id="PGH27584.1"/>
    </source>
</evidence>
<organism evidence="2 3">
    <name type="scientific">Polytolypa hystricis (strain UAMH7299)</name>
    <dbReference type="NCBI Taxonomy" id="1447883"/>
    <lineage>
        <taxon>Eukaryota</taxon>
        <taxon>Fungi</taxon>
        <taxon>Dikarya</taxon>
        <taxon>Ascomycota</taxon>
        <taxon>Pezizomycotina</taxon>
        <taxon>Eurotiomycetes</taxon>
        <taxon>Eurotiomycetidae</taxon>
        <taxon>Onygenales</taxon>
        <taxon>Onygenales incertae sedis</taxon>
        <taxon>Polytolypa</taxon>
    </lineage>
</organism>